<proteinExistence type="predicted"/>
<dbReference type="RefSeq" id="XP_028873665.1">
    <property type="nucleotide sequence ID" value="XM_029018438.1"/>
</dbReference>
<name>A0A1J4MGW5_9CRYT</name>
<gene>
    <name evidence="3" type="ORF">cubi_01426</name>
</gene>
<dbReference type="InterPro" id="IPR007320">
    <property type="entry name" value="PDCD2_C"/>
</dbReference>
<organism evidence="3 4">
    <name type="scientific">Cryptosporidium ubiquitum</name>
    <dbReference type="NCBI Taxonomy" id="857276"/>
    <lineage>
        <taxon>Eukaryota</taxon>
        <taxon>Sar</taxon>
        <taxon>Alveolata</taxon>
        <taxon>Apicomplexa</taxon>
        <taxon>Conoidasida</taxon>
        <taxon>Coccidia</taxon>
        <taxon>Eucoccidiorida</taxon>
        <taxon>Eimeriorina</taxon>
        <taxon>Cryptosporidiidae</taxon>
        <taxon>Cryptosporidium</taxon>
    </lineage>
</organism>
<keyword evidence="1" id="KW-0863">Zinc-finger</keyword>
<dbReference type="GO" id="GO:0005737">
    <property type="term" value="C:cytoplasm"/>
    <property type="evidence" value="ECO:0007669"/>
    <property type="project" value="InterPro"/>
</dbReference>
<dbReference type="Pfam" id="PF04194">
    <property type="entry name" value="PDCD2_C"/>
    <property type="match status" value="1"/>
</dbReference>
<accession>A0A1J4MGW5</accession>
<dbReference type="AlphaFoldDB" id="A0A1J4MGW5"/>
<protein>
    <recommendedName>
        <fullName evidence="2">C2H2-type domain-containing protein</fullName>
    </recommendedName>
</protein>
<sequence>MIILGYIDREIKNKSNFKKYVEIDSKLGGSPVSFCSVCIRKSNFMKDFLTECNFQVNCTKCNFPLKFTLQLNTPYSTTKRRVIYLFYCDNNYCSTTWRVLRSSIKSNSAEITETLPYEEENILSDDWLQSAGIEVNEFVNDQNIQNGLKSIEKSNINCKFTEKSYLINCISEKNIDSIDTKTKVLLNSYISNDDNDPIEIKNSLDSDNSSEKSDIEYLDPSSVDESFYVSDKDKYLHNFSLEISKFPKQIIRYCFGGTPLYSESPKKIIIPSCKECGSNKVFEFQIISTVIYEWENLFGEKDVFVKCNTDWSTIIVYTCSKDCNVEFSEESIIVQHFK</sequence>
<feature type="domain" description="C2H2-type" evidence="2">
    <location>
        <begin position="317"/>
        <end position="338"/>
    </location>
</feature>
<keyword evidence="1" id="KW-0862">Zinc</keyword>
<keyword evidence="1" id="KW-0479">Metal-binding</keyword>
<evidence type="ECO:0000256" key="1">
    <source>
        <dbReference type="PROSITE-ProRule" id="PRU00042"/>
    </source>
</evidence>
<dbReference type="OrthoDB" id="366284at2759"/>
<dbReference type="EMBL" id="LRBP01000025">
    <property type="protein sequence ID" value="OII72093.1"/>
    <property type="molecule type" value="Genomic_DNA"/>
</dbReference>
<dbReference type="InterPro" id="IPR052815">
    <property type="entry name" value="PDCD2-like_regulator"/>
</dbReference>
<dbReference type="PANTHER" id="PTHR46421">
    <property type="entry name" value="PROGRAMMED CELL DEATH PROTEIN 2-LIKE"/>
    <property type="match status" value="1"/>
</dbReference>
<keyword evidence="4" id="KW-1185">Reference proteome</keyword>
<comment type="caution">
    <text evidence="3">The sequence shown here is derived from an EMBL/GenBank/DDBJ whole genome shotgun (WGS) entry which is preliminary data.</text>
</comment>
<evidence type="ECO:0000313" key="3">
    <source>
        <dbReference type="EMBL" id="OII72093.1"/>
    </source>
</evidence>
<reference evidence="3 4" key="1">
    <citation type="submission" date="2016-10" db="EMBL/GenBank/DDBJ databases">
        <title>Reductive evolution of mitochondrial metabolism and differential evolution of invasion-related proteins in Cryptosporidium.</title>
        <authorList>
            <person name="Liu S."/>
            <person name="Roellig D.M."/>
            <person name="Guo Y."/>
            <person name="Li N."/>
            <person name="Frace M.A."/>
            <person name="Tang K."/>
            <person name="Zhang L."/>
            <person name="Feng Y."/>
            <person name="Xiao L."/>
        </authorList>
    </citation>
    <scope>NUCLEOTIDE SEQUENCE [LARGE SCALE GENOMIC DNA]</scope>
    <source>
        <strain evidence="3">39726</strain>
    </source>
</reference>
<dbReference type="Proteomes" id="UP000186176">
    <property type="component" value="Unassembled WGS sequence"/>
</dbReference>
<dbReference type="GeneID" id="39978217"/>
<evidence type="ECO:0000313" key="4">
    <source>
        <dbReference type="Proteomes" id="UP000186176"/>
    </source>
</evidence>
<dbReference type="PROSITE" id="PS50157">
    <property type="entry name" value="ZINC_FINGER_C2H2_2"/>
    <property type="match status" value="1"/>
</dbReference>
<dbReference type="GO" id="GO:0008270">
    <property type="term" value="F:zinc ion binding"/>
    <property type="evidence" value="ECO:0007669"/>
    <property type="project" value="UniProtKB-KW"/>
</dbReference>
<dbReference type="PANTHER" id="PTHR46421:SF1">
    <property type="entry name" value="PROGRAMMED CELL DEATH PROTEIN 2-LIKE"/>
    <property type="match status" value="1"/>
</dbReference>
<dbReference type="InterPro" id="IPR013087">
    <property type="entry name" value="Znf_C2H2_type"/>
</dbReference>
<dbReference type="VEuPathDB" id="CryptoDB:cubi_01426"/>
<evidence type="ECO:0000259" key="2">
    <source>
        <dbReference type="PROSITE" id="PS50157"/>
    </source>
</evidence>